<dbReference type="Proteomes" id="UP000092462">
    <property type="component" value="Unassembled WGS sequence"/>
</dbReference>
<evidence type="ECO:0000313" key="2">
    <source>
        <dbReference type="Proteomes" id="UP000092462"/>
    </source>
</evidence>
<dbReference type="VEuPathDB" id="VectorBase:PPAI009753"/>
<evidence type="ECO:0000313" key="1">
    <source>
        <dbReference type="EnsemblMetazoa" id="PPAI009753-PA"/>
    </source>
</evidence>
<reference evidence="1" key="1">
    <citation type="submission" date="2022-08" db="UniProtKB">
        <authorList>
            <consortium name="EnsemblMetazoa"/>
        </authorList>
    </citation>
    <scope>IDENTIFICATION</scope>
    <source>
        <strain evidence="1">Israel</strain>
    </source>
</reference>
<dbReference type="GO" id="GO:0003779">
    <property type="term" value="F:actin binding"/>
    <property type="evidence" value="ECO:0007669"/>
    <property type="project" value="InterPro"/>
</dbReference>
<dbReference type="InterPro" id="IPR026111">
    <property type="entry name" value="Abra"/>
</dbReference>
<dbReference type="SMART" id="SM01283">
    <property type="entry name" value="Costars"/>
    <property type="match status" value="1"/>
</dbReference>
<dbReference type="GO" id="GO:0030017">
    <property type="term" value="C:sarcomere"/>
    <property type="evidence" value="ECO:0007669"/>
    <property type="project" value="TreeGrafter"/>
</dbReference>
<sequence length="105" mass="12133">MYVSALQQCHDSDSALEAEDMLSTIYVHISDKVVGLLLRARKHKLIDFEGEVLFQRRDDDVPIFMLKTMEEIRAYVREKEDEVRRSISPNPQAMLQGGHFDPPSQ</sequence>
<dbReference type="PANTHER" id="PTHR22739:SF7">
    <property type="entry name" value="EG:152A3.3 PROTEIN-RELATED"/>
    <property type="match status" value="1"/>
</dbReference>
<dbReference type="VEuPathDB" id="VectorBase:PPAPM1_001716"/>
<dbReference type="EMBL" id="AJVK01017092">
    <property type="status" value="NOT_ANNOTATED_CDS"/>
    <property type="molecule type" value="Genomic_DNA"/>
</dbReference>
<keyword evidence="2" id="KW-1185">Reference proteome</keyword>
<organism evidence="1 2">
    <name type="scientific">Phlebotomus papatasi</name>
    <name type="common">Sandfly</name>
    <dbReference type="NCBI Taxonomy" id="29031"/>
    <lineage>
        <taxon>Eukaryota</taxon>
        <taxon>Metazoa</taxon>
        <taxon>Ecdysozoa</taxon>
        <taxon>Arthropoda</taxon>
        <taxon>Hexapoda</taxon>
        <taxon>Insecta</taxon>
        <taxon>Pterygota</taxon>
        <taxon>Neoptera</taxon>
        <taxon>Endopterygota</taxon>
        <taxon>Diptera</taxon>
        <taxon>Nematocera</taxon>
        <taxon>Psychodoidea</taxon>
        <taxon>Psychodidae</taxon>
        <taxon>Phlebotomus</taxon>
        <taxon>Phlebotomus</taxon>
    </lineage>
</organism>
<dbReference type="Gene3D" id="1.10.10.1540">
    <property type="entry name" value="Costar domain"/>
    <property type="match status" value="1"/>
</dbReference>
<protein>
    <submittedName>
        <fullName evidence="1">Uncharacterized protein</fullName>
    </submittedName>
</protein>
<dbReference type="AlphaFoldDB" id="A0A1B0GQH0"/>
<dbReference type="PANTHER" id="PTHR22739">
    <property type="entry name" value="STRIATED MUSCLE ACTIVATOR OF RHO-DEPENDENT SIGNALING-RELATED"/>
    <property type="match status" value="1"/>
</dbReference>
<accession>A0A1B0GQH0</accession>
<dbReference type="InterPro" id="IPR038095">
    <property type="entry name" value="Costars_sf"/>
</dbReference>
<dbReference type="Pfam" id="PF14705">
    <property type="entry name" value="Costars"/>
    <property type="match status" value="1"/>
</dbReference>
<dbReference type="GO" id="GO:0035025">
    <property type="term" value="P:positive regulation of Rho protein signal transduction"/>
    <property type="evidence" value="ECO:0007669"/>
    <property type="project" value="InterPro"/>
</dbReference>
<name>A0A1B0GQH0_PHLPP</name>
<dbReference type="EnsemblMetazoa" id="PPAI009753-RA">
    <property type="protein sequence ID" value="PPAI009753-PA"/>
    <property type="gene ID" value="PPAI009753"/>
</dbReference>
<dbReference type="GO" id="GO:0045944">
    <property type="term" value="P:positive regulation of transcription by RNA polymerase II"/>
    <property type="evidence" value="ECO:0007669"/>
    <property type="project" value="TreeGrafter"/>
</dbReference>
<proteinExistence type="predicted"/>
<dbReference type="InterPro" id="IPR027817">
    <property type="entry name" value="Costars_dom"/>
</dbReference>